<dbReference type="SMART" id="SM00857">
    <property type="entry name" value="Resolvase"/>
    <property type="match status" value="1"/>
</dbReference>
<feature type="active site" description="O-(5'-phospho-DNA)-serine intermediate" evidence="6 7">
    <location>
        <position position="13"/>
    </location>
</feature>
<evidence type="ECO:0000256" key="5">
    <source>
        <dbReference type="ARBA" id="ARBA00023172"/>
    </source>
</evidence>
<accession>A0A8J2UMF7</accession>
<dbReference type="PANTHER" id="PTHR30461:SF2">
    <property type="entry name" value="SERINE RECOMBINASE PINE-RELATED"/>
    <property type="match status" value="1"/>
</dbReference>
<evidence type="ECO:0000256" key="6">
    <source>
        <dbReference type="PIRSR" id="PIRSR606118-50"/>
    </source>
</evidence>
<keyword evidence="3" id="KW-0230">DNA invertase</keyword>
<feature type="domain" description="Resolvase/invertase-type recombinase catalytic" evidence="8">
    <location>
        <begin position="5"/>
        <end position="139"/>
    </location>
</feature>
<evidence type="ECO:0000256" key="2">
    <source>
        <dbReference type="ARBA" id="ARBA00022908"/>
    </source>
</evidence>
<dbReference type="FunFam" id="3.40.50.1390:FF:000001">
    <property type="entry name" value="DNA recombinase"/>
    <property type="match status" value="1"/>
</dbReference>
<evidence type="ECO:0000256" key="3">
    <source>
        <dbReference type="ARBA" id="ARBA00023100"/>
    </source>
</evidence>
<dbReference type="PROSITE" id="PS00397">
    <property type="entry name" value="RECOMBINASES_1"/>
    <property type="match status" value="1"/>
</dbReference>
<proteinExistence type="inferred from homology"/>
<evidence type="ECO:0000259" key="8">
    <source>
        <dbReference type="PROSITE" id="PS51736"/>
    </source>
</evidence>
<reference evidence="9" key="2">
    <citation type="submission" date="2020-09" db="EMBL/GenBank/DDBJ databases">
        <authorList>
            <person name="Sun Q."/>
            <person name="Sedlacek I."/>
        </authorList>
    </citation>
    <scope>NUCLEOTIDE SEQUENCE</scope>
    <source>
        <strain evidence="9">CCM 7086</strain>
    </source>
</reference>
<dbReference type="InterPro" id="IPR009057">
    <property type="entry name" value="Homeodomain-like_sf"/>
</dbReference>
<gene>
    <name evidence="9" type="ORF">GCM10007205_02990</name>
</gene>
<protein>
    <submittedName>
        <fullName evidence="9">Recombinase</fullName>
    </submittedName>
</protein>
<dbReference type="InterPro" id="IPR006119">
    <property type="entry name" value="Resolv_N"/>
</dbReference>
<evidence type="ECO:0000313" key="10">
    <source>
        <dbReference type="Proteomes" id="UP000620266"/>
    </source>
</evidence>
<comment type="similarity">
    <text evidence="1">Belongs to the site-specific recombinase resolvase family.</text>
</comment>
<dbReference type="InterPro" id="IPR050639">
    <property type="entry name" value="SSR_resolvase"/>
</dbReference>
<dbReference type="CDD" id="cd00569">
    <property type="entry name" value="HTH_Hin_like"/>
    <property type="match status" value="1"/>
</dbReference>
<comment type="caution">
    <text evidence="9">The sequence shown here is derived from an EMBL/GenBank/DDBJ whole genome shotgun (WGS) entry which is preliminary data.</text>
</comment>
<dbReference type="Gene3D" id="1.10.10.60">
    <property type="entry name" value="Homeodomain-like"/>
    <property type="match status" value="1"/>
</dbReference>
<dbReference type="Gene3D" id="3.40.50.1390">
    <property type="entry name" value="Resolvase, N-terminal catalytic domain"/>
    <property type="match status" value="1"/>
</dbReference>
<dbReference type="InterPro" id="IPR006118">
    <property type="entry name" value="Recombinase_CS"/>
</dbReference>
<dbReference type="PANTHER" id="PTHR30461">
    <property type="entry name" value="DNA-INVERTASE FROM LAMBDOID PROPHAGE"/>
    <property type="match status" value="1"/>
</dbReference>
<dbReference type="SUPFAM" id="SSF53041">
    <property type="entry name" value="Resolvase-like"/>
    <property type="match status" value="1"/>
</dbReference>
<dbReference type="Pfam" id="PF00239">
    <property type="entry name" value="Resolvase"/>
    <property type="match status" value="1"/>
</dbReference>
<dbReference type="RefSeq" id="WP_308633509.1">
    <property type="nucleotide sequence ID" value="NZ_BMCG01000001.1"/>
</dbReference>
<evidence type="ECO:0000256" key="4">
    <source>
        <dbReference type="ARBA" id="ARBA00023125"/>
    </source>
</evidence>
<keyword evidence="2" id="KW-0229">DNA integration</keyword>
<dbReference type="Proteomes" id="UP000620266">
    <property type="component" value="Unassembled WGS sequence"/>
</dbReference>
<dbReference type="PROSITE" id="PS51736">
    <property type="entry name" value="RECOMBINASES_3"/>
    <property type="match status" value="1"/>
</dbReference>
<keyword evidence="4" id="KW-0238">DNA-binding</keyword>
<dbReference type="CDD" id="cd03768">
    <property type="entry name" value="SR_ResInv"/>
    <property type="match status" value="1"/>
</dbReference>
<sequence length="207" mass="22748">MNTEIKYGYARVSTEDQNLDLQIAALKKANCDRIYTDKGFSGTLDSRPGLNALLRKLKPGNTLVVWRLDRLGRSLRYLVDTIDHLGKKDVHFVSLTENIDTTSSGGVLLFHMMAAMAQFESALISERTKAGMAAARANGKHVGRKRSLTPEQCDEARKAISNNVSLKDVATIYAVHPRTLRRLMAETMGLNTVATDGASAHSDVCLK</sequence>
<organism evidence="9 10">
    <name type="scientific">Oxalicibacterium flavum</name>
    <dbReference type="NCBI Taxonomy" id="179467"/>
    <lineage>
        <taxon>Bacteria</taxon>
        <taxon>Pseudomonadati</taxon>
        <taxon>Pseudomonadota</taxon>
        <taxon>Betaproteobacteria</taxon>
        <taxon>Burkholderiales</taxon>
        <taxon>Oxalobacteraceae</taxon>
        <taxon>Oxalicibacterium</taxon>
    </lineage>
</organism>
<name>A0A8J2UMF7_9BURK</name>
<dbReference type="AlphaFoldDB" id="A0A8J2UMF7"/>
<dbReference type="InterPro" id="IPR036162">
    <property type="entry name" value="Resolvase-like_N_sf"/>
</dbReference>
<evidence type="ECO:0000313" key="9">
    <source>
        <dbReference type="EMBL" id="GGB97117.1"/>
    </source>
</evidence>
<evidence type="ECO:0000256" key="1">
    <source>
        <dbReference type="ARBA" id="ARBA00009913"/>
    </source>
</evidence>
<reference evidence="9" key="1">
    <citation type="journal article" date="2014" name="Int. J. Syst. Evol. Microbiol.">
        <title>Complete genome sequence of Corynebacterium casei LMG S-19264T (=DSM 44701T), isolated from a smear-ripened cheese.</title>
        <authorList>
            <consortium name="US DOE Joint Genome Institute (JGI-PGF)"/>
            <person name="Walter F."/>
            <person name="Albersmeier A."/>
            <person name="Kalinowski J."/>
            <person name="Ruckert C."/>
        </authorList>
    </citation>
    <scope>NUCLEOTIDE SEQUENCE</scope>
    <source>
        <strain evidence="9">CCM 7086</strain>
    </source>
</reference>
<dbReference type="GO" id="GO:0003677">
    <property type="term" value="F:DNA binding"/>
    <property type="evidence" value="ECO:0007669"/>
    <property type="project" value="UniProtKB-KW"/>
</dbReference>
<dbReference type="SUPFAM" id="SSF46689">
    <property type="entry name" value="Homeodomain-like"/>
    <property type="match status" value="1"/>
</dbReference>
<dbReference type="EMBL" id="BMCG01000001">
    <property type="protein sequence ID" value="GGB97117.1"/>
    <property type="molecule type" value="Genomic_DNA"/>
</dbReference>
<keyword evidence="10" id="KW-1185">Reference proteome</keyword>
<keyword evidence="5" id="KW-0233">DNA recombination</keyword>
<dbReference type="GO" id="GO:0000150">
    <property type="term" value="F:DNA strand exchange activity"/>
    <property type="evidence" value="ECO:0007669"/>
    <property type="project" value="UniProtKB-KW"/>
</dbReference>
<evidence type="ECO:0000256" key="7">
    <source>
        <dbReference type="PROSITE-ProRule" id="PRU10137"/>
    </source>
</evidence>
<dbReference type="GO" id="GO:0015074">
    <property type="term" value="P:DNA integration"/>
    <property type="evidence" value="ECO:0007669"/>
    <property type="project" value="UniProtKB-KW"/>
</dbReference>